<reference evidence="2" key="1">
    <citation type="submission" date="2025-08" db="UniProtKB">
        <authorList>
            <consortium name="RefSeq"/>
        </authorList>
    </citation>
    <scope>IDENTIFICATION</scope>
    <source>
        <strain evidence="2">MV-25-SWS-2005</strain>
        <tissue evidence="2">Whole body</tissue>
    </source>
</reference>
<accession>A0A6I8UHP4</accession>
<dbReference type="ExpressionAtlas" id="A0A6I8UHP4">
    <property type="expression patterns" value="baseline"/>
</dbReference>
<dbReference type="KEGG" id="dpo:4815463"/>
<evidence type="ECO:0000313" key="2">
    <source>
        <dbReference type="RefSeq" id="XP_001355659.3"/>
    </source>
</evidence>
<dbReference type="Proteomes" id="UP000001819">
    <property type="component" value="Chromosome X"/>
</dbReference>
<name>A0A6I8UHP4_DROPS</name>
<organism evidence="1 2">
    <name type="scientific">Drosophila pseudoobscura pseudoobscura</name>
    <name type="common">Fruit fly</name>
    <dbReference type="NCBI Taxonomy" id="46245"/>
    <lineage>
        <taxon>Eukaryota</taxon>
        <taxon>Metazoa</taxon>
        <taxon>Ecdysozoa</taxon>
        <taxon>Arthropoda</taxon>
        <taxon>Hexapoda</taxon>
        <taxon>Insecta</taxon>
        <taxon>Pterygota</taxon>
        <taxon>Neoptera</taxon>
        <taxon>Endopterygota</taxon>
        <taxon>Diptera</taxon>
        <taxon>Brachycera</taxon>
        <taxon>Muscomorpha</taxon>
        <taxon>Ephydroidea</taxon>
        <taxon>Drosophilidae</taxon>
        <taxon>Drosophila</taxon>
        <taxon>Sophophora</taxon>
    </lineage>
</organism>
<sequence>MPLANERHSHYNSRLGHLLQKTASNLRSYQEFLSSQAQHLLAPVNRLWDRSQRYRLVAGHSTDERCATALLSECQDAYQSICHSIMQMNEMLDEMANDVADFDTECIYLSGELQPEPCPTSVAEWREWLNESLHSLQTQVKCLEIVSRLFLPLILEQRTVDEFKTYLQLDEHQEAVLCMGLAKAERQATLPLLTA</sequence>
<keyword evidence="1" id="KW-1185">Reference proteome</keyword>
<dbReference type="RefSeq" id="XP_001355659.3">
    <property type="nucleotide sequence ID" value="XM_001355623.4"/>
</dbReference>
<dbReference type="FunCoup" id="A0A6I8UHP4">
    <property type="interactions" value="2"/>
</dbReference>
<dbReference type="AlphaFoldDB" id="A0A6I8UHP4"/>
<gene>
    <name evidence="2" type="primary">LOC4815463</name>
</gene>
<evidence type="ECO:0000313" key="1">
    <source>
        <dbReference type="Proteomes" id="UP000001819"/>
    </source>
</evidence>
<proteinExistence type="predicted"/>
<protein>
    <submittedName>
        <fullName evidence="2">Uncharacterized protein</fullName>
    </submittedName>
</protein>
<dbReference type="InParanoid" id="A0A6I8UHP4"/>